<dbReference type="FunFam" id="3.40.50.1400:FF:000001">
    <property type="entry name" value="Ferrochelatase"/>
    <property type="match status" value="1"/>
</dbReference>
<evidence type="ECO:0000256" key="3">
    <source>
        <dbReference type="ARBA" id="ARBA00023004"/>
    </source>
</evidence>
<dbReference type="Gene3D" id="3.40.50.1400">
    <property type="match status" value="2"/>
</dbReference>
<comment type="caution">
    <text evidence="8">The sequence shown here is derived from an EMBL/GenBank/DDBJ whole genome shotgun (WGS) entry which is preliminary data.</text>
</comment>
<dbReference type="CDD" id="cd00419">
    <property type="entry name" value="Ferrochelatase_C"/>
    <property type="match status" value="1"/>
</dbReference>
<keyword evidence="10" id="KW-1185">Reference proteome</keyword>
<dbReference type="OrthoDB" id="1323at2759"/>
<evidence type="ECO:0000313" key="10">
    <source>
        <dbReference type="Proteomes" id="UP000242525"/>
    </source>
</evidence>
<evidence type="ECO:0000313" key="8">
    <source>
        <dbReference type="EMBL" id="CDO56008.1"/>
    </source>
</evidence>
<comment type="pathway">
    <text evidence="1 7">Porphyrin-containing compound metabolism; protoheme biosynthesis; protoheme from protoporphyrin-IX: step 1/1.</text>
</comment>
<dbReference type="EC" id="4.98.1.1" evidence="7"/>
<comment type="subcellular location">
    <subcellularLocation>
        <location evidence="7">Mitochondrion inner membrane</location>
    </subcellularLocation>
</comment>
<dbReference type="Pfam" id="PF00762">
    <property type="entry name" value="Ferrochelatase"/>
    <property type="match status" value="1"/>
</dbReference>
<dbReference type="HAMAP" id="MF_00323">
    <property type="entry name" value="Ferrochelatase"/>
    <property type="match status" value="1"/>
</dbReference>
<organism evidence="8 10">
    <name type="scientific">Geotrichum candidum</name>
    <name type="common">Oospora lactis</name>
    <name type="synonym">Dipodascus geotrichum</name>
    <dbReference type="NCBI Taxonomy" id="1173061"/>
    <lineage>
        <taxon>Eukaryota</taxon>
        <taxon>Fungi</taxon>
        <taxon>Dikarya</taxon>
        <taxon>Ascomycota</taxon>
        <taxon>Saccharomycotina</taxon>
        <taxon>Dipodascomycetes</taxon>
        <taxon>Dipodascales</taxon>
        <taxon>Dipodascaceae</taxon>
        <taxon>Geotrichum</taxon>
    </lineage>
</organism>
<proteinExistence type="inferred from homology"/>
<keyword evidence="6 7" id="KW-0627">Porphyrin biosynthesis</keyword>
<accession>A0A0J9XGH5</accession>
<dbReference type="UniPathway" id="UPA00252">
    <property type="reaction ID" value="UER00325"/>
</dbReference>
<gene>
    <name evidence="8" type="ORF">BN980_GECA13s01506g</name>
    <name evidence="9" type="ORF">DV451_004878</name>
</gene>
<keyword evidence="5 7" id="KW-0456">Lyase</keyword>
<name>A0A0J9XGH5_GEOCN</name>
<evidence type="ECO:0000256" key="6">
    <source>
        <dbReference type="ARBA" id="ARBA00023244"/>
    </source>
</evidence>
<dbReference type="PANTHER" id="PTHR11108:SF1">
    <property type="entry name" value="FERROCHELATASE, MITOCHONDRIAL"/>
    <property type="match status" value="1"/>
</dbReference>
<evidence type="ECO:0000256" key="7">
    <source>
        <dbReference type="RuleBase" id="RU000607"/>
    </source>
</evidence>
<dbReference type="Proteomes" id="UP000750522">
    <property type="component" value="Unassembled WGS sequence"/>
</dbReference>
<keyword evidence="3 7" id="KW-0408">Iron</keyword>
<evidence type="ECO:0000256" key="5">
    <source>
        <dbReference type="ARBA" id="ARBA00023239"/>
    </source>
</evidence>
<comment type="catalytic activity">
    <reaction evidence="7">
        <text>heme b + 2 H(+) = protoporphyrin IX + Fe(2+)</text>
        <dbReference type="Rhea" id="RHEA:22584"/>
        <dbReference type="ChEBI" id="CHEBI:15378"/>
        <dbReference type="ChEBI" id="CHEBI:29033"/>
        <dbReference type="ChEBI" id="CHEBI:57306"/>
        <dbReference type="ChEBI" id="CHEBI:60344"/>
        <dbReference type="EC" id="4.98.1.1"/>
    </reaction>
</comment>
<evidence type="ECO:0000256" key="4">
    <source>
        <dbReference type="ARBA" id="ARBA00023133"/>
    </source>
</evidence>
<dbReference type="InterPro" id="IPR033659">
    <property type="entry name" value="Ferrochelatase_N"/>
</dbReference>
<reference evidence="8 10" key="1">
    <citation type="submission" date="2014-03" db="EMBL/GenBank/DDBJ databases">
        <authorList>
            <person name="Casaregola S."/>
        </authorList>
    </citation>
    <scope>NUCLEOTIDE SEQUENCE [LARGE SCALE GENOMIC DNA]</scope>
    <source>
        <strain evidence="8 10">CLIB 918</strain>
    </source>
</reference>
<dbReference type="CDD" id="cd03411">
    <property type="entry name" value="Ferrochelatase_N"/>
    <property type="match status" value="1"/>
</dbReference>
<evidence type="ECO:0000256" key="2">
    <source>
        <dbReference type="ARBA" id="ARBA00007718"/>
    </source>
</evidence>
<reference evidence="9" key="3">
    <citation type="submission" date="2020-01" db="EMBL/GenBank/DDBJ databases">
        <authorList>
            <person name="Perkins V."/>
            <person name="Lessard M.-H."/>
            <person name="Dugat-Bony E."/>
            <person name="Frenette M."/>
            <person name="Labrie S."/>
        </authorList>
    </citation>
    <scope>NUCLEOTIDE SEQUENCE</scope>
    <source>
        <strain evidence="9">LMA-70</strain>
    </source>
</reference>
<dbReference type="InterPro" id="IPR019772">
    <property type="entry name" value="Ferrochelatase_AS"/>
</dbReference>
<dbReference type="NCBIfam" id="TIGR00109">
    <property type="entry name" value="hemH"/>
    <property type="match status" value="1"/>
</dbReference>
<dbReference type="EMBL" id="CCBN010000013">
    <property type="protein sequence ID" value="CDO56008.1"/>
    <property type="molecule type" value="Genomic_DNA"/>
</dbReference>
<keyword evidence="7" id="KW-0472">Membrane</keyword>
<comment type="function">
    <text evidence="7">Catalyzes the ferrous insertion into protoporphyrin IX.</text>
</comment>
<dbReference type="GO" id="GO:0005743">
    <property type="term" value="C:mitochondrial inner membrane"/>
    <property type="evidence" value="ECO:0007669"/>
    <property type="project" value="UniProtKB-SubCell"/>
</dbReference>
<keyword evidence="7" id="KW-0999">Mitochondrion inner membrane</keyword>
<evidence type="ECO:0000313" key="9">
    <source>
        <dbReference type="EMBL" id="KAF5094884.1"/>
    </source>
</evidence>
<dbReference type="STRING" id="1173061.A0A0J9XGH5"/>
<protein>
    <recommendedName>
        <fullName evidence="7">Ferrochelatase</fullName>
        <ecNumber evidence="7">4.98.1.1</ecNumber>
    </recommendedName>
</protein>
<evidence type="ECO:0000256" key="1">
    <source>
        <dbReference type="ARBA" id="ARBA00004943"/>
    </source>
</evidence>
<dbReference type="AlphaFoldDB" id="A0A0J9XGH5"/>
<dbReference type="PANTHER" id="PTHR11108">
    <property type="entry name" value="FERROCHELATASE"/>
    <property type="match status" value="1"/>
</dbReference>
<dbReference type="GO" id="GO:0006783">
    <property type="term" value="P:heme biosynthetic process"/>
    <property type="evidence" value="ECO:0007669"/>
    <property type="project" value="UniProtKB-UniRule"/>
</dbReference>
<dbReference type="InterPro" id="IPR001015">
    <property type="entry name" value="Ferrochelatase"/>
</dbReference>
<dbReference type="SUPFAM" id="SSF53800">
    <property type="entry name" value="Chelatase"/>
    <property type="match status" value="1"/>
</dbReference>
<sequence>MLSRIQSISLSNVSRGAAFYSQPASTFTATSKHQIIIRKLSTESPAVPRKHVNGTAVVFLNMGGPSKISEVYDFLLRLFSDGEIIPLGRFQSTIAKFIAYRRTPTIEHHYEEIGGGSPIRKWSEYQNAEACKILDKLSPSTAPHKPFIGFRYANPLMRNTYQDILDQGITRAVAFSQYPQYSVSTAASSFNELKALQKELDPEGSIEWSSIERWPTHPGLVKAFANHIKDTLAKFPEEVRHEVVIVFSAHSIPLDFVNGGDTYPAEVASTVHAVMQELEFSNPYRLAWQSQVGPKAWLGPKTDKTVATLEAKEDTKGIVLVPIAFTSDHIETLHELDIELVETLKRPELVKRAESLNGDPVFIEALADIVATHLDPATHDPNGTKAIKSGANIKPYKIKVQ</sequence>
<dbReference type="GO" id="GO:0004325">
    <property type="term" value="F:ferrochelatase activity"/>
    <property type="evidence" value="ECO:0007669"/>
    <property type="project" value="UniProtKB-UniRule"/>
</dbReference>
<dbReference type="PROSITE" id="PS00534">
    <property type="entry name" value="FERROCHELATASE"/>
    <property type="match status" value="1"/>
</dbReference>
<dbReference type="Proteomes" id="UP000242525">
    <property type="component" value="Unassembled WGS sequence"/>
</dbReference>
<reference evidence="9" key="2">
    <citation type="journal article" date="2020" name="Front. Microbiol.">
        <title>Phenotypic and Genetic Characterization of the Cheese Ripening Yeast Geotrichum candidum.</title>
        <authorList>
            <person name="Perkins V."/>
            <person name="Vignola S."/>
            <person name="Lessard M.H."/>
            <person name="Plante P.L."/>
            <person name="Corbeil J."/>
            <person name="Dugat-Bony E."/>
            <person name="Frenette M."/>
            <person name="Labrie S."/>
        </authorList>
    </citation>
    <scope>NUCLEOTIDE SEQUENCE</scope>
    <source>
        <strain evidence="9">LMA-70</strain>
    </source>
</reference>
<dbReference type="InterPro" id="IPR033644">
    <property type="entry name" value="Ferrochelatase_C"/>
</dbReference>
<dbReference type="EMBL" id="QQZK01000166">
    <property type="protein sequence ID" value="KAF5094884.1"/>
    <property type="molecule type" value="Genomic_DNA"/>
</dbReference>
<comment type="similarity">
    <text evidence="2 7">Belongs to the ferrochelatase family.</text>
</comment>
<keyword evidence="4 7" id="KW-0350">Heme biosynthesis</keyword>
<keyword evidence="7" id="KW-0496">Mitochondrion</keyword>